<accession>A0ABQ4WW30</accession>
<dbReference type="EMBL" id="BQNB010008984">
    <property type="protein sequence ID" value="GJS57119.1"/>
    <property type="molecule type" value="Genomic_DNA"/>
</dbReference>
<sequence>MASGGNNRDAEYALYKLLQMGTVAEYQSKAFSLARAAKARFTNLELWVLLRSNPTTLGEAFFRARITEGRFEDDNNQVVHHNVRFQEDPSVNDKQEVKKAYDQEMKNVKDEEGKNAAEGGRGKRVLAATAEDVTALFLEPRYFPSSILVPVLFLIEEYEIPESRYLFRHHIEDEVVFEGVGSDTSMVQHLEETTFHKSNKVEETDLTSPDMVVTEDLGQKHIYDFDETTIMLGSQGKLNEIGCFNGLVVQNISNKRDKSEKIMRGKHIKGMKLVKYVEDKTSDTKGCGGVVWQ</sequence>
<evidence type="ECO:0000313" key="1">
    <source>
        <dbReference type="EMBL" id="GJS57119.1"/>
    </source>
</evidence>
<gene>
    <name evidence="1" type="ORF">Tco_0651903</name>
</gene>
<proteinExistence type="predicted"/>
<keyword evidence="2" id="KW-1185">Reference proteome</keyword>
<protein>
    <submittedName>
        <fullName evidence="1">Uncharacterized protein</fullName>
    </submittedName>
</protein>
<reference evidence="1" key="1">
    <citation type="journal article" date="2022" name="Int. J. Mol. Sci.">
        <title>Draft Genome of Tanacetum Coccineum: Genomic Comparison of Closely Related Tanacetum-Family Plants.</title>
        <authorList>
            <person name="Yamashiro T."/>
            <person name="Shiraishi A."/>
            <person name="Nakayama K."/>
            <person name="Satake H."/>
        </authorList>
    </citation>
    <scope>NUCLEOTIDE SEQUENCE</scope>
</reference>
<organism evidence="1 2">
    <name type="scientific">Tanacetum coccineum</name>
    <dbReference type="NCBI Taxonomy" id="301880"/>
    <lineage>
        <taxon>Eukaryota</taxon>
        <taxon>Viridiplantae</taxon>
        <taxon>Streptophyta</taxon>
        <taxon>Embryophyta</taxon>
        <taxon>Tracheophyta</taxon>
        <taxon>Spermatophyta</taxon>
        <taxon>Magnoliopsida</taxon>
        <taxon>eudicotyledons</taxon>
        <taxon>Gunneridae</taxon>
        <taxon>Pentapetalae</taxon>
        <taxon>asterids</taxon>
        <taxon>campanulids</taxon>
        <taxon>Asterales</taxon>
        <taxon>Asteraceae</taxon>
        <taxon>Asteroideae</taxon>
        <taxon>Anthemideae</taxon>
        <taxon>Anthemidinae</taxon>
        <taxon>Tanacetum</taxon>
    </lineage>
</organism>
<dbReference type="Proteomes" id="UP001151760">
    <property type="component" value="Unassembled WGS sequence"/>
</dbReference>
<reference evidence="1" key="2">
    <citation type="submission" date="2022-01" db="EMBL/GenBank/DDBJ databases">
        <authorList>
            <person name="Yamashiro T."/>
            <person name="Shiraishi A."/>
            <person name="Satake H."/>
            <person name="Nakayama K."/>
        </authorList>
    </citation>
    <scope>NUCLEOTIDE SEQUENCE</scope>
</reference>
<evidence type="ECO:0000313" key="2">
    <source>
        <dbReference type="Proteomes" id="UP001151760"/>
    </source>
</evidence>
<name>A0ABQ4WW30_9ASTR</name>
<comment type="caution">
    <text evidence="1">The sequence shown here is derived from an EMBL/GenBank/DDBJ whole genome shotgun (WGS) entry which is preliminary data.</text>
</comment>